<reference evidence="4" key="1">
    <citation type="journal article" date="2019" name="Int. J. Syst. Evol. Microbiol.">
        <title>The Global Catalogue of Microorganisms (GCM) 10K type strain sequencing project: providing services to taxonomists for standard genome sequencing and annotation.</title>
        <authorList>
            <consortium name="The Broad Institute Genomics Platform"/>
            <consortium name="The Broad Institute Genome Sequencing Center for Infectious Disease"/>
            <person name="Wu L."/>
            <person name="Ma J."/>
        </authorList>
    </citation>
    <scope>NUCLEOTIDE SEQUENCE [LARGE SCALE GENOMIC DNA]</scope>
    <source>
        <strain evidence="4">CGMCC 4.7393</strain>
    </source>
</reference>
<dbReference type="RefSeq" id="WP_066625628.1">
    <property type="nucleotide sequence ID" value="NZ_JBHSYQ010000008.1"/>
</dbReference>
<keyword evidence="2" id="KW-0472">Membrane</keyword>
<dbReference type="EMBL" id="JBHSYQ010000008">
    <property type="protein sequence ID" value="MFC6998817.1"/>
    <property type="molecule type" value="Genomic_DNA"/>
</dbReference>
<dbReference type="Proteomes" id="UP001596405">
    <property type="component" value="Unassembled WGS sequence"/>
</dbReference>
<keyword evidence="2" id="KW-1133">Transmembrane helix</keyword>
<evidence type="ECO:0000256" key="2">
    <source>
        <dbReference type="SAM" id="Phobius"/>
    </source>
</evidence>
<evidence type="ECO:0008006" key="5">
    <source>
        <dbReference type="Google" id="ProtNLM"/>
    </source>
</evidence>
<organism evidence="3 4">
    <name type="scientific">Rufibacter roseus</name>
    <dbReference type="NCBI Taxonomy" id="1567108"/>
    <lineage>
        <taxon>Bacteria</taxon>
        <taxon>Pseudomonadati</taxon>
        <taxon>Bacteroidota</taxon>
        <taxon>Cytophagia</taxon>
        <taxon>Cytophagales</taxon>
        <taxon>Hymenobacteraceae</taxon>
        <taxon>Rufibacter</taxon>
    </lineage>
</organism>
<gene>
    <name evidence="3" type="ORF">ACFQHR_14365</name>
</gene>
<evidence type="ECO:0000313" key="4">
    <source>
        <dbReference type="Proteomes" id="UP001596405"/>
    </source>
</evidence>
<sequence>MITDHVQHTLTSISSAIGKGVLAGLVGTAAITVSQLIEMQFTKRKPSSAPAKVAGQVMGVVPSNKDQAAELSGEPVATGKSNKQVKEEHQERFSQMIHWEYGTSWGLARGAMEIAGLTGWAATAAHFGAVWGTAQVILPAANASEPITEWSPKQIATDALHHGIYAIAAGVAYDFLTKAEKEA</sequence>
<proteinExistence type="predicted"/>
<comment type="caution">
    <text evidence="3">The sequence shown here is derived from an EMBL/GenBank/DDBJ whole genome shotgun (WGS) entry which is preliminary data.</text>
</comment>
<keyword evidence="2" id="KW-0812">Transmembrane</keyword>
<protein>
    <recommendedName>
        <fullName evidence="5">DUF1440 domain-containing protein</fullName>
    </recommendedName>
</protein>
<accession>A0ABW2DQG5</accession>
<feature type="transmembrane region" description="Helical" evidence="2">
    <location>
        <begin position="20"/>
        <end position="37"/>
    </location>
</feature>
<keyword evidence="4" id="KW-1185">Reference proteome</keyword>
<evidence type="ECO:0000256" key="1">
    <source>
        <dbReference type="SAM" id="MobiDB-lite"/>
    </source>
</evidence>
<name>A0ABW2DQG5_9BACT</name>
<feature type="region of interest" description="Disordered" evidence="1">
    <location>
        <begin position="68"/>
        <end position="88"/>
    </location>
</feature>
<evidence type="ECO:0000313" key="3">
    <source>
        <dbReference type="EMBL" id="MFC6998817.1"/>
    </source>
</evidence>